<dbReference type="EMBL" id="CM047750">
    <property type="protein sequence ID" value="KAJ0006869.1"/>
    <property type="molecule type" value="Genomic_DNA"/>
</dbReference>
<protein>
    <submittedName>
        <fullName evidence="1">Uncharacterized protein</fullName>
    </submittedName>
</protein>
<evidence type="ECO:0000313" key="2">
    <source>
        <dbReference type="Proteomes" id="UP001163603"/>
    </source>
</evidence>
<organism evidence="1 2">
    <name type="scientific">Pistacia integerrima</name>
    <dbReference type="NCBI Taxonomy" id="434235"/>
    <lineage>
        <taxon>Eukaryota</taxon>
        <taxon>Viridiplantae</taxon>
        <taxon>Streptophyta</taxon>
        <taxon>Embryophyta</taxon>
        <taxon>Tracheophyta</taxon>
        <taxon>Spermatophyta</taxon>
        <taxon>Magnoliopsida</taxon>
        <taxon>eudicotyledons</taxon>
        <taxon>Gunneridae</taxon>
        <taxon>Pentapetalae</taxon>
        <taxon>rosids</taxon>
        <taxon>malvids</taxon>
        <taxon>Sapindales</taxon>
        <taxon>Anacardiaceae</taxon>
        <taxon>Pistacia</taxon>
    </lineage>
</organism>
<comment type="caution">
    <text evidence="1">The sequence shown here is derived from an EMBL/GenBank/DDBJ whole genome shotgun (WGS) entry which is preliminary data.</text>
</comment>
<name>A0ACC0X0Q8_9ROSI</name>
<reference evidence="2" key="1">
    <citation type="journal article" date="2023" name="G3 (Bethesda)">
        <title>Genome assembly and association tests identify interacting loci associated with vigor, precocity, and sex in interspecific pistachio rootstocks.</title>
        <authorList>
            <person name="Palmer W."/>
            <person name="Jacygrad E."/>
            <person name="Sagayaradj S."/>
            <person name="Cavanaugh K."/>
            <person name="Han R."/>
            <person name="Bertier L."/>
            <person name="Beede B."/>
            <person name="Kafkas S."/>
            <person name="Golino D."/>
            <person name="Preece J."/>
            <person name="Michelmore R."/>
        </authorList>
    </citation>
    <scope>NUCLEOTIDE SEQUENCE [LARGE SCALE GENOMIC DNA]</scope>
</reference>
<keyword evidence="2" id="KW-1185">Reference proteome</keyword>
<gene>
    <name evidence="1" type="ORF">Pint_29395</name>
</gene>
<dbReference type="Proteomes" id="UP001163603">
    <property type="component" value="Chromosome 15"/>
</dbReference>
<sequence length="644" mass="71373">MSLGLSFKVVGTLLKPRILLNSAHLSILVNGTPKGDFTCKRGVRQGDPLSPLLFFFCIAEEVLSRVGSLSLQMDGMIKPISTPRGRIPVLSCSFADDVFIFCRGDSHSLNNLVAFINSYSEASVFKGIPTRYFLQPIADTEDWSAPQSLSFWFASLYAVGLLPLASFLLMEYNNARAPPLLVLLHRRSPDVSLIRLLRVSIGFSPRYEIEVQEQRLKRKDTVASVANGHKIPYPLVRGARVHLLHWALKGKVSRWTCLAKGFKHSTKKRWETPYQGLDLGCYGFTAIQKEVFATHGTPISYYTPPSKSHLLRASPFSIHRQAVWESREALISSQAIPAYLLFFSYQDFPTRPAHPEMAIPSQNKVLIVSPPRARSASSGQGENEHRIIIIMALFFFLLFVSGPLCMFFFKAYGFHAGASNLFFLLLLISHREQLLLVQGHQMRDLPPTPRNRSSGRLPSTHLSIYKNPSPEESRSSRMSMSWIPGFILVLIHHGIFGIYKNILGEGSKANCLLAGAMSGNVHVRFREKGGGQKWPCCTSLVFNGPASRRFCTINPSGRRLVVGGPAELSEKGSLVCAVRIDPCSAVANALSIPPGETLPGLDMPRILLKERGAFGNADTGGAWLSSARAVRCWVKSRNERNPRA</sequence>
<proteinExistence type="predicted"/>
<accession>A0ACC0X0Q8</accession>
<evidence type="ECO:0000313" key="1">
    <source>
        <dbReference type="EMBL" id="KAJ0006869.1"/>
    </source>
</evidence>